<evidence type="ECO:0000313" key="2">
    <source>
        <dbReference type="EMBL" id="KAL1311627.1"/>
    </source>
</evidence>
<dbReference type="InterPro" id="IPR001763">
    <property type="entry name" value="Rhodanese-like_dom"/>
</dbReference>
<dbReference type="SUPFAM" id="SSF52821">
    <property type="entry name" value="Rhodanese/Cell cycle control phosphatase"/>
    <property type="match status" value="1"/>
</dbReference>
<dbReference type="PANTHER" id="PTHR10828:SF50">
    <property type="entry name" value="REDUCTASE (ARC2), PUTATIVE (AFU_ORTHOLOGUE AFUA_6G13400)-RELATED"/>
    <property type="match status" value="1"/>
</dbReference>
<dbReference type="GeneID" id="95975440"/>
<evidence type="ECO:0000313" key="3">
    <source>
        <dbReference type="Proteomes" id="UP001562354"/>
    </source>
</evidence>
<gene>
    <name evidence="2" type="ORF">AAFC00_001737</name>
</gene>
<protein>
    <recommendedName>
        <fullName evidence="1">Rhodanese domain-containing protein</fullName>
    </recommendedName>
</protein>
<dbReference type="InterPro" id="IPR036873">
    <property type="entry name" value="Rhodanese-like_dom_sf"/>
</dbReference>
<dbReference type="SMART" id="SM00450">
    <property type="entry name" value="RHOD"/>
    <property type="match status" value="1"/>
</dbReference>
<keyword evidence="3" id="KW-1185">Reference proteome</keyword>
<organism evidence="2 3">
    <name type="scientific">Neodothiora populina</name>
    <dbReference type="NCBI Taxonomy" id="2781224"/>
    <lineage>
        <taxon>Eukaryota</taxon>
        <taxon>Fungi</taxon>
        <taxon>Dikarya</taxon>
        <taxon>Ascomycota</taxon>
        <taxon>Pezizomycotina</taxon>
        <taxon>Dothideomycetes</taxon>
        <taxon>Dothideomycetidae</taxon>
        <taxon>Dothideales</taxon>
        <taxon>Dothioraceae</taxon>
        <taxon>Neodothiora</taxon>
    </lineage>
</organism>
<comment type="caution">
    <text evidence="2">The sequence shown here is derived from an EMBL/GenBank/DDBJ whole genome shotgun (WGS) entry which is preliminary data.</text>
</comment>
<sequence length="171" mass="19070">MSTSKAAEPWHAAFPAPSITAPLMARRRAMQMLSLKGVAAVLIVDVRGIDLEGGMIRGSLNIPAKGFWWNRGILYELAYKADLQWVVFTCGSSNGRGPRCASWFLSYVRDQMGDENMQVMTLEGGINGWVKDGPQYTRLMDGFDEQHWKDFFAEEDATKTCNQQAGTTEQP</sequence>
<proteinExistence type="predicted"/>
<name>A0ABR3PPZ9_9PEZI</name>
<accession>A0ABR3PPZ9</accession>
<evidence type="ECO:0000259" key="1">
    <source>
        <dbReference type="PROSITE" id="PS50206"/>
    </source>
</evidence>
<feature type="domain" description="Rhodanese" evidence="1">
    <location>
        <begin position="37"/>
        <end position="138"/>
    </location>
</feature>
<dbReference type="PANTHER" id="PTHR10828">
    <property type="entry name" value="M-PHASE INDUCER PHOSPHATASE DUAL SPECIFICITY PHOSPHATASE CDC25"/>
    <property type="match status" value="1"/>
</dbReference>
<dbReference type="PROSITE" id="PS50206">
    <property type="entry name" value="RHODANESE_3"/>
    <property type="match status" value="1"/>
</dbReference>
<dbReference type="RefSeq" id="XP_069204476.1">
    <property type="nucleotide sequence ID" value="XM_069340963.1"/>
</dbReference>
<dbReference type="EMBL" id="JBFMKM010000001">
    <property type="protein sequence ID" value="KAL1311627.1"/>
    <property type="molecule type" value="Genomic_DNA"/>
</dbReference>
<dbReference type="Pfam" id="PF00581">
    <property type="entry name" value="Rhodanese"/>
    <property type="match status" value="1"/>
</dbReference>
<dbReference type="Gene3D" id="3.40.250.10">
    <property type="entry name" value="Rhodanese-like domain"/>
    <property type="match status" value="1"/>
</dbReference>
<dbReference type="Proteomes" id="UP001562354">
    <property type="component" value="Unassembled WGS sequence"/>
</dbReference>
<reference evidence="2 3" key="1">
    <citation type="submission" date="2024-07" db="EMBL/GenBank/DDBJ databases">
        <title>Draft sequence of the Neodothiora populina.</title>
        <authorList>
            <person name="Drown D.D."/>
            <person name="Schuette U.S."/>
            <person name="Buechlein A.B."/>
            <person name="Rusch D.R."/>
            <person name="Winton L.W."/>
            <person name="Adams G.A."/>
        </authorList>
    </citation>
    <scope>NUCLEOTIDE SEQUENCE [LARGE SCALE GENOMIC DNA]</scope>
    <source>
        <strain evidence="2 3">CPC 39397</strain>
    </source>
</reference>